<evidence type="ECO:0000313" key="2">
    <source>
        <dbReference type="Proteomes" id="UP001357223"/>
    </source>
</evidence>
<protein>
    <recommendedName>
        <fullName evidence="3">Carbonic anhydrase</fullName>
    </recommendedName>
</protein>
<evidence type="ECO:0008006" key="3">
    <source>
        <dbReference type="Google" id="ProtNLM"/>
    </source>
</evidence>
<name>A0ABZ2CA93_9BACI</name>
<organism evidence="1 2">
    <name type="scientific">Niallia oryzisoli</name>
    <dbReference type="NCBI Taxonomy" id="1737571"/>
    <lineage>
        <taxon>Bacteria</taxon>
        <taxon>Bacillati</taxon>
        <taxon>Bacillota</taxon>
        <taxon>Bacilli</taxon>
        <taxon>Bacillales</taxon>
        <taxon>Bacillaceae</taxon>
        <taxon>Niallia</taxon>
    </lineage>
</organism>
<dbReference type="PANTHER" id="PTHR43175">
    <property type="entry name" value="CARBONIC ANHYDRASE"/>
    <property type="match status" value="1"/>
</dbReference>
<proteinExistence type="predicted"/>
<sequence>MHLKVNKKVLFVVGMEQKIDFRYVKQRYHILPEEILIIESDELDRIQPYGDLMRDILLHVYQKNIEDIFIVHDKEDRKKSEDIKSIMEKSKALQHNQHTLDYLFGNANPEFPEGSIREWLEGNYRLIEDIQNKIEVIRRHPLMPSSVKVTELRLGKDNETQFDIEAF</sequence>
<dbReference type="InterPro" id="IPR001765">
    <property type="entry name" value="Carbonic_anhydrase"/>
</dbReference>
<dbReference type="RefSeq" id="WP_338448324.1">
    <property type="nucleotide sequence ID" value="NZ_CP137640.1"/>
</dbReference>
<dbReference type="EMBL" id="CP137640">
    <property type="protein sequence ID" value="WVX79390.1"/>
    <property type="molecule type" value="Genomic_DNA"/>
</dbReference>
<dbReference type="PANTHER" id="PTHR43175:SF1">
    <property type="entry name" value="CARBONIC ANHYDRASE-LIKE PROTEIN YBCF-RELATED"/>
    <property type="match status" value="1"/>
</dbReference>
<reference evidence="1 2" key="1">
    <citation type="submission" date="2023-10" db="EMBL/GenBank/DDBJ databases">
        <title>Niallia locisalis sp.nov. isolated from a salt pond sample.</title>
        <authorList>
            <person name="Li X.-J."/>
            <person name="Dong L."/>
        </authorList>
    </citation>
    <scope>NUCLEOTIDE SEQUENCE [LARGE SCALE GENOMIC DNA]</scope>
    <source>
        <strain evidence="1 2">DSM 29761</strain>
    </source>
</reference>
<evidence type="ECO:0000313" key="1">
    <source>
        <dbReference type="EMBL" id="WVX79390.1"/>
    </source>
</evidence>
<keyword evidence="2" id="KW-1185">Reference proteome</keyword>
<dbReference type="Proteomes" id="UP001357223">
    <property type="component" value="Chromosome"/>
</dbReference>
<gene>
    <name evidence="1" type="ORF">R4Z09_19025</name>
</gene>
<accession>A0ABZ2CA93</accession>